<dbReference type="PANTHER" id="PTHR21581">
    <property type="entry name" value="D-ALANYL-D-ALANINE CARBOXYPEPTIDASE"/>
    <property type="match status" value="1"/>
</dbReference>
<evidence type="ECO:0000256" key="9">
    <source>
        <dbReference type="RuleBase" id="RU004016"/>
    </source>
</evidence>
<comment type="caution">
    <text evidence="11">The sequence shown here is derived from an EMBL/GenBank/DDBJ whole genome shotgun (WGS) entry which is preliminary data.</text>
</comment>
<dbReference type="GO" id="GO:0004180">
    <property type="term" value="F:carboxypeptidase activity"/>
    <property type="evidence" value="ECO:0007669"/>
    <property type="project" value="UniProtKB-KW"/>
</dbReference>
<evidence type="ECO:0000259" key="10">
    <source>
        <dbReference type="Pfam" id="PF00768"/>
    </source>
</evidence>
<keyword evidence="6" id="KW-0961">Cell wall biogenesis/degradation</keyword>
<keyword evidence="2" id="KW-0732">Signal</keyword>
<keyword evidence="11" id="KW-0645">Protease</keyword>
<feature type="active site" description="Acyl-ester intermediate" evidence="7">
    <location>
        <position position="527"/>
    </location>
</feature>
<feature type="domain" description="Peptidase S11 D-alanyl-D-alanine carboxypeptidase A N-terminal" evidence="10">
    <location>
        <begin position="511"/>
        <end position="682"/>
    </location>
</feature>
<dbReference type="EMBL" id="JAUSQP010000001">
    <property type="protein sequence ID" value="MDP9803214.1"/>
    <property type="molecule type" value="Genomic_DNA"/>
</dbReference>
<keyword evidence="11" id="KW-0121">Carboxypeptidase</keyword>
<feature type="binding site" evidence="8">
    <location>
        <position position="695"/>
    </location>
    <ligand>
        <name>substrate</name>
    </ligand>
</feature>
<dbReference type="PANTHER" id="PTHR21581:SF6">
    <property type="entry name" value="TRAFFICKING PROTEIN PARTICLE COMPLEX SUBUNIT 12"/>
    <property type="match status" value="1"/>
</dbReference>
<gene>
    <name evidence="11" type="ORF">J2771_001468</name>
</gene>
<keyword evidence="4" id="KW-0133">Cell shape</keyword>
<dbReference type="AlphaFoldDB" id="A0ABD5AL71"/>
<feature type="active site" description="Proton acceptor" evidence="7">
    <location>
        <position position="530"/>
    </location>
</feature>
<dbReference type="Proteomes" id="UP001240164">
    <property type="component" value="Unassembled WGS sequence"/>
</dbReference>
<name>A0ABD5AL71_ACICA</name>
<dbReference type="GO" id="GO:0009252">
    <property type="term" value="P:peptidoglycan biosynthetic process"/>
    <property type="evidence" value="ECO:0007669"/>
    <property type="project" value="UniProtKB-KW"/>
</dbReference>
<sequence length="758" mass="81297">MATNWNTILAGINSTADILAILRRVLGSLDGKVDITRIDEMILDITTLQSDVEQVIADGLMEGYATEAELLASRPTTLKKYAKAEDTKAIWFWNKPEGAPLGNYWINTGLSELERAIAYADSNPNFKAKPLTEADDLDNTIIEGTYTALNSIVATLSRNYPVPEGGTLKVFKHPNSTSVQQEYLTLSGKLYTRRKITSWSVWGAQATAAETEAAKTEILSVALINRGVFSGSAISSLTDMGSYSVSNMTDFPSDFTATFGILKRFKFGSYAYWELSTTSRPDIVWQKVGVAAWRKISVDDALAPFASKDTLTLNRDKLYPMLALTRSAVAANTTVQGLEKHILDMKVIGANPDCYYRISYFGNNSTLASEANKFGWVLQEISKVGFAETGGTVKALTASATTKYEIVPNSGIIQFTLQSTLDTSISFNFTVDTTGFDQTVLYSHSVSTTQAWGHVIDPFKYSLKQGVDVTIIDEKIATNNKQIDALPVLPAITASSAGLVTIDLSGNANYSGLLFSKSPGTSIAPASVTKVMSVIVALESGMSLSALLTVAVGDIVTGSGNNLLEGDQITLLDALFNMMLPSSNTSANLVARSVGAYLGGDTATFISRMNSKATDLAMTGSTFKNPHGLAATGHVSTVNDLLKLGVYASKNATMLSIWGQLKHTINIQGSNPRSIVIDSSVDPVVSGEPWAIGGKTGTLAPSIYNMLLFVRLKNGYTGIAVTAGSSSDVNRYSDVKAITEFARNAYAYPAPPQIVLRT</sequence>
<keyword evidence="5" id="KW-0573">Peptidoglycan synthesis</keyword>
<dbReference type="PRINTS" id="PR00725">
    <property type="entry name" value="DADACBPTASE1"/>
</dbReference>
<evidence type="ECO:0000256" key="8">
    <source>
        <dbReference type="PIRSR" id="PIRSR618044-2"/>
    </source>
</evidence>
<dbReference type="InterPro" id="IPR018044">
    <property type="entry name" value="Peptidase_S11"/>
</dbReference>
<dbReference type="GO" id="GO:0071555">
    <property type="term" value="P:cell wall organization"/>
    <property type="evidence" value="ECO:0007669"/>
    <property type="project" value="UniProtKB-KW"/>
</dbReference>
<accession>A0ABD5AL71</accession>
<dbReference type="InterPro" id="IPR012338">
    <property type="entry name" value="Beta-lactam/transpept-like"/>
</dbReference>
<reference evidence="11 12" key="1">
    <citation type="submission" date="2023-07" db="EMBL/GenBank/DDBJ databases">
        <title>Sorghum-associated microbial communities from plants grown in Nebraska, USA.</title>
        <authorList>
            <person name="Schachtman D."/>
        </authorList>
    </citation>
    <scope>NUCLEOTIDE SEQUENCE [LARGE SCALE GENOMIC DNA]</scope>
    <source>
        <strain evidence="11 12">CC146</strain>
    </source>
</reference>
<dbReference type="CDD" id="cd19958">
    <property type="entry name" value="pyocin_knob"/>
    <property type="match status" value="1"/>
</dbReference>
<proteinExistence type="inferred from homology"/>
<evidence type="ECO:0000256" key="3">
    <source>
        <dbReference type="ARBA" id="ARBA00022801"/>
    </source>
</evidence>
<dbReference type="Gene3D" id="3.40.710.10">
    <property type="entry name" value="DD-peptidase/beta-lactamase superfamily"/>
    <property type="match status" value="1"/>
</dbReference>
<dbReference type="Pfam" id="PF00768">
    <property type="entry name" value="Peptidase_S11"/>
    <property type="match status" value="1"/>
</dbReference>
<evidence type="ECO:0000313" key="11">
    <source>
        <dbReference type="EMBL" id="MDP9803214.1"/>
    </source>
</evidence>
<comment type="similarity">
    <text evidence="1 9">Belongs to the peptidase S11 family.</text>
</comment>
<dbReference type="SUPFAM" id="SSF56601">
    <property type="entry name" value="beta-lactamase/transpeptidase-like"/>
    <property type="match status" value="1"/>
</dbReference>
<feature type="active site" evidence="7">
    <location>
        <position position="582"/>
    </location>
</feature>
<dbReference type="GO" id="GO:0008360">
    <property type="term" value="P:regulation of cell shape"/>
    <property type="evidence" value="ECO:0007669"/>
    <property type="project" value="UniProtKB-KW"/>
</dbReference>
<dbReference type="RefSeq" id="WP_307010848.1">
    <property type="nucleotide sequence ID" value="NZ_JAUSQP010000001.1"/>
</dbReference>
<evidence type="ECO:0000256" key="7">
    <source>
        <dbReference type="PIRSR" id="PIRSR618044-1"/>
    </source>
</evidence>
<evidence type="ECO:0000313" key="12">
    <source>
        <dbReference type="Proteomes" id="UP001240164"/>
    </source>
</evidence>
<evidence type="ECO:0000256" key="1">
    <source>
        <dbReference type="ARBA" id="ARBA00007164"/>
    </source>
</evidence>
<organism evidence="11 12">
    <name type="scientific">Acinetobacter calcoaceticus</name>
    <dbReference type="NCBI Taxonomy" id="471"/>
    <lineage>
        <taxon>Bacteria</taxon>
        <taxon>Pseudomonadati</taxon>
        <taxon>Pseudomonadota</taxon>
        <taxon>Gammaproteobacteria</taxon>
        <taxon>Moraxellales</taxon>
        <taxon>Moraxellaceae</taxon>
        <taxon>Acinetobacter</taxon>
        <taxon>Acinetobacter calcoaceticus/baumannii complex</taxon>
    </lineage>
</organism>
<protein>
    <submittedName>
        <fullName evidence="11">D-alanyl-D-alanine carboxypeptidase</fullName>
    </submittedName>
</protein>
<keyword evidence="3" id="KW-0378">Hydrolase</keyword>
<evidence type="ECO:0000256" key="2">
    <source>
        <dbReference type="ARBA" id="ARBA00022729"/>
    </source>
</evidence>
<evidence type="ECO:0000256" key="4">
    <source>
        <dbReference type="ARBA" id="ARBA00022960"/>
    </source>
</evidence>
<evidence type="ECO:0000256" key="6">
    <source>
        <dbReference type="ARBA" id="ARBA00023316"/>
    </source>
</evidence>
<evidence type="ECO:0000256" key="5">
    <source>
        <dbReference type="ARBA" id="ARBA00022984"/>
    </source>
</evidence>
<dbReference type="InterPro" id="IPR001967">
    <property type="entry name" value="Peptidase_S11_N"/>
</dbReference>